<accession>A0A1D7VPE6</accession>
<dbReference type="KEGG" id="slc:SL103_22490"/>
<gene>
    <name evidence="1" type="ORF">SL103_22490</name>
</gene>
<dbReference type="RefSeq" id="WP_069570758.1">
    <property type="nucleotide sequence ID" value="NZ_CP017157.1"/>
</dbReference>
<organism evidence="1 2">
    <name type="scientific">Streptomyces lydicus</name>
    <dbReference type="NCBI Taxonomy" id="47763"/>
    <lineage>
        <taxon>Bacteria</taxon>
        <taxon>Bacillati</taxon>
        <taxon>Actinomycetota</taxon>
        <taxon>Actinomycetes</taxon>
        <taxon>Kitasatosporales</taxon>
        <taxon>Streptomycetaceae</taxon>
        <taxon>Streptomyces</taxon>
    </lineage>
</organism>
<reference evidence="1 2" key="1">
    <citation type="submission" date="2016-09" db="EMBL/GenBank/DDBJ databases">
        <title>Complete genome sequencing of Streptomyces lydicus 103 and metabolic pathways analysis of antibiotic biosynthesis.</title>
        <authorList>
            <person name="Jia N."/>
            <person name="Ding M.-Z."/>
            <person name="Gao F."/>
            <person name="Yuan Y.-J."/>
        </authorList>
    </citation>
    <scope>NUCLEOTIDE SEQUENCE [LARGE SCALE GENOMIC DNA]</scope>
    <source>
        <strain evidence="1 2">103</strain>
    </source>
</reference>
<dbReference type="Proteomes" id="UP000094094">
    <property type="component" value="Chromosome"/>
</dbReference>
<dbReference type="PANTHER" id="PTHR36221:SF1">
    <property type="entry name" value="DUF742 DOMAIN-CONTAINING PROTEIN"/>
    <property type="match status" value="1"/>
</dbReference>
<dbReference type="OrthoDB" id="3390328at2"/>
<evidence type="ECO:0000313" key="1">
    <source>
        <dbReference type="EMBL" id="AOP48636.1"/>
    </source>
</evidence>
<keyword evidence="2" id="KW-1185">Reference proteome</keyword>
<dbReference type="InterPro" id="IPR007995">
    <property type="entry name" value="DUF742"/>
</dbReference>
<dbReference type="AlphaFoldDB" id="A0A1D7VPE6"/>
<evidence type="ECO:0008006" key="3">
    <source>
        <dbReference type="Google" id="ProtNLM"/>
    </source>
</evidence>
<sequence length="117" mass="12439">MSDSPQDGTEERPERLYVITSGRSSAANELDLVTLIVARTVPTAGMQPEHASILSLCQAPLSVAEISAHTGLPVSVVSVLISDLLDEQQVLTRPPVPPADLPDLALIEKVIHGLQKL</sequence>
<name>A0A1D7VPE6_9ACTN</name>
<evidence type="ECO:0000313" key="2">
    <source>
        <dbReference type="Proteomes" id="UP000094094"/>
    </source>
</evidence>
<dbReference type="PANTHER" id="PTHR36221">
    <property type="entry name" value="DUF742 DOMAIN-CONTAINING PROTEIN"/>
    <property type="match status" value="1"/>
</dbReference>
<protein>
    <recommendedName>
        <fullName evidence="3">DUF742 domain-containing protein</fullName>
    </recommendedName>
</protein>
<proteinExistence type="predicted"/>
<dbReference type="Pfam" id="PF05331">
    <property type="entry name" value="DUF742"/>
    <property type="match status" value="1"/>
</dbReference>
<dbReference type="EMBL" id="CP017157">
    <property type="protein sequence ID" value="AOP48636.1"/>
    <property type="molecule type" value="Genomic_DNA"/>
</dbReference>